<feature type="domain" description="ABC-2 type transporter transmembrane" evidence="6">
    <location>
        <begin position="4"/>
        <end position="201"/>
    </location>
</feature>
<accession>A0A511RIQ1</accession>
<dbReference type="PANTHER" id="PTHR43077:SF11">
    <property type="entry name" value="TRANSPORT PERMEASE YVFS-RELATED"/>
    <property type="match status" value="1"/>
</dbReference>
<protein>
    <submittedName>
        <fullName evidence="7">ABC transporter permease</fullName>
    </submittedName>
</protein>
<dbReference type="GO" id="GO:0140359">
    <property type="term" value="F:ABC-type transporter activity"/>
    <property type="evidence" value="ECO:0007669"/>
    <property type="project" value="InterPro"/>
</dbReference>
<sequence>MKLWWAHTKAELLVLLRTPGFLIPTMLFPSMFFLMFAAPNLTSTVAANLSTGSFMAFAVFTVTFFQFGVGTANERENPWSSYVRTLPAHPVYRNLGKVATAAVLALLAALVLVISAGFSTPLDLPLARWPRIFLALAAGGVMMGLLGTALAYLVAPKAALPLANLIYLPLAFMGGMWMPPEWLPKLVQQISPYLPSRQWMELVWPAVVGDPWRLQSWIAVLAFTVAFALLAAWAQRRDELIR</sequence>
<dbReference type="EMBL" id="BJXN01000002">
    <property type="protein sequence ID" value="GEM88977.1"/>
    <property type="molecule type" value="Genomic_DNA"/>
</dbReference>
<evidence type="ECO:0000313" key="8">
    <source>
        <dbReference type="Proteomes" id="UP000321827"/>
    </source>
</evidence>
<dbReference type="Proteomes" id="UP000321827">
    <property type="component" value="Unassembled WGS sequence"/>
</dbReference>
<dbReference type="InterPro" id="IPR051328">
    <property type="entry name" value="T7SS_ABC-Transporter"/>
</dbReference>
<dbReference type="InterPro" id="IPR013525">
    <property type="entry name" value="ABC2_TM"/>
</dbReference>
<dbReference type="RefSeq" id="WP_147145310.1">
    <property type="nucleotide sequence ID" value="NZ_BJXN01000002.1"/>
</dbReference>
<dbReference type="PANTHER" id="PTHR43077">
    <property type="entry name" value="TRANSPORT PERMEASE YVFS-RELATED"/>
    <property type="match status" value="1"/>
</dbReference>
<feature type="transmembrane region" description="Helical" evidence="5">
    <location>
        <begin position="94"/>
        <end position="120"/>
    </location>
</feature>
<keyword evidence="4 5" id="KW-0472">Membrane</keyword>
<organism evidence="7 8">
    <name type="scientific">Oceanithermus desulfurans NBRC 100063</name>
    <dbReference type="NCBI Taxonomy" id="1227550"/>
    <lineage>
        <taxon>Bacteria</taxon>
        <taxon>Thermotogati</taxon>
        <taxon>Deinococcota</taxon>
        <taxon>Deinococci</taxon>
        <taxon>Thermales</taxon>
        <taxon>Thermaceae</taxon>
        <taxon>Oceanithermus</taxon>
    </lineage>
</organism>
<dbReference type="GO" id="GO:0016020">
    <property type="term" value="C:membrane"/>
    <property type="evidence" value="ECO:0007669"/>
    <property type="project" value="UniProtKB-SubCell"/>
</dbReference>
<evidence type="ECO:0000256" key="5">
    <source>
        <dbReference type="SAM" id="Phobius"/>
    </source>
</evidence>
<comment type="caution">
    <text evidence="7">The sequence shown here is derived from an EMBL/GenBank/DDBJ whole genome shotgun (WGS) entry which is preliminary data.</text>
</comment>
<dbReference type="OrthoDB" id="9786643at2"/>
<evidence type="ECO:0000256" key="4">
    <source>
        <dbReference type="ARBA" id="ARBA00023136"/>
    </source>
</evidence>
<name>A0A511RIQ1_9DEIN</name>
<evidence type="ECO:0000256" key="2">
    <source>
        <dbReference type="ARBA" id="ARBA00022692"/>
    </source>
</evidence>
<evidence type="ECO:0000259" key="6">
    <source>
        <dbReference type="Pfam" id="PF01061"/>
    </source>
</evidence>
<proteinExistence type="predicted"/>
<feature type="transmembrane region" description="Helical" evidence="5">
    <location>
        <begin position="132"/>
        <end position="155"/>
    </location>
</feature>
<feature type="transmembrane region" description="Helical" evidence="5">
    <location>
        <begin position="214"/>
        <end position="234"/>
    </location>
</feature>
<keyword evidence="3 5" id="KW-1133">Transmembrane helix</keyword>
<feature type="transmembrane region" description="Helical" evidence="5">
    <location>
        <begin position="162"/>
        <end position="178"/>
    </location>
</feature>
<feature type="transmembrane region" description="Helical" evidence="5">
    <location>
        <begin position="12"/>
        <end position="34"/>
    </location>
</feature>
<evidence type="ECO:0000313" key="7">
    <source>
        <dbReference type="EMBL" id="GEM88977.1"/>
    </source>
</evidence>
<reference evidence="7 8" key="1">
    <citation type="submission" date="2019-07" db="EMBL/GenBank/DDBJ databases">
        <title>Whole genome shotgun sequence of Oceanithermus desulfurans NBRC 100063.</title>
        <authorList>
            <person name="Hosoyama A."/>
            <person name="Uohara A."/>
            <person name="Ohji S."/>
            <person name="Ichikawa N."/>
        </authorList>
    </citation>
    <scope>NUCLEOTIDE SEQUENCE [LARGE SCALE GENOMIC DNA]</scope>
    <source>
        <strain evidence="7 8">NBRC 100063</strain>
    </source>
</reference>
<evidence type="ECO:0000256" key="1">
    <source>
        <dbReference type="ARBA" id="ARBA00004141"/>
    </source>
</evidence>
<feature type="transmembrane region" description="Helical" evidence="5">
    <location>
        <begin position="54"/>
        <end position="73"/>
    </location>
</feature>
<dbReference type="AlphaFoldDB" id="A0A511RIQ1"/>
<comment type="subcellular location">
    <subcellularLocation>
        <location evidence="1">Membrane</location>
        <topology evidence="1">Multi-pass membrane protein</topology>
    </subcellularLocation>
</comment>
<keyword evidence="2 5" id="KW-0812">Transmembrane</keyword>
<gene>
    <name evidence="7" type="ORF">ODE01S_04110</name>
</gene>
<dbReference type="Pfam" id="PF01061">
    <property type="entry name" value="ABC2_membrane"/>
    <property type="match status" value="1"/>
</dbReference>
<evidence type="ECO:0000256" key="3">
    <source>
        <dbReference type="ARBA" id="ARBA00022989"/>
    </source>
</evidence>